<evidence type="ECO:0000313" key="2">
    <source>
        <dbReference type="EMBL" id="QHL88638.1"/>
    </source>
</evidence>
<keyword evidence="2" id="KW-0378">Hydrolase</keyword>
<dbReference type="SUPFAM" id="SSF53474">
    <property type="entry name" value="alpha/beta-Hydrolases"/>
    <property type="match status" value="1"/>
</dbReference>
<name>A0A6P1P2M1_9BACT</name>
<sequence>MTTHLLAHTQTGTGPTLVFLHGFCESKDVWTDFVKPLLHEFQIITLDLPGHGESPLPSDYSMEAQARQVQETLKALGVEKCLLVGHSMGGYVSLAVAELFPELLYGLCLFHSSALADTEEKKDNRNKTVEFIQKHGVDKFMETFVGPLFAESNRVSCQPAIEKMQAIGKATPQETITGCLQAMRDRKDRTEVLKTTSIPVFFMAGKEDPAVPLEATLQQCHLPENSMTYFLGHVGHMGMFENTALTRQALLKFAETLSPANAQKYRASNSF</sequence>
<dbReference type="PRINTS" id="PR00111">
    <property type="entry name" value="ABHYDROLASE"/>
</dbReference>
<protein>
    <submittedName>
        <fullName evidence="2">Alpha/beta fold hydrolase</fullName>
    </submittedName>
</protein>
<dbReference type="PANTHER" id="PTHR43798:SF33">
    <property type="entry name" value="HYDROLASE, PUTATIVE (AFU_ORTHOLOGUE AFUA_2G14860)-RELATED"/>
    <property type="match status" value="1"/>
</dbReference>
<dbReference type="Gene3D" id="3.40.50.1820">
    <property type="entry name" value="alpha/beta hydrolase"/>
    <property type="match status" value="1"/>
</dbReference>
<keyword evidence="3" id="KW-1185">Reference proteome</keyword>
<dbReference type="KEGG" id="nib:GU926_14855"/>
<organism evidence="2 3">
    <name type="scientific">Nibribacter ruber</name>
    <dbReference type="NCBI Taxonomy" id="2698458"/>
    <lineage>
        <taxon>Bacteria</taxon>
        <taxon>Pseudomonadati</taxon>
        <taxon>Bacteroidota</taxon>
        <taxon>Cytophagia</taxon>
        <taxon>Cytophagales</taxon>
        <taxon>Hymenobacteraceae</taxon>
        <taxon>Nibribacter</taxon>
    </lineage>
</organism>
<dbReference type="PANTHER" id="PTHR43798">
    <property type="entry name" value="MONOACYLGLYCEROL LIPASE"/>
    <property type="match status" value="1"/>
</dbReference>
<proteinExistence type="predicted"/>
<dbReference type="InterPro" id="IPR029058">
    <property type="entry name" value="AB_hydrolase_fold"/>
</dbReference>
<dbReference type="EMBL" id="CP047897">
    <property type="protein sequence ID" value="QHL88638.1"/>
    <property type="molecule type" value="Genomic_DNA"/>
</dbReference>
<dbReference type="AlphaFoldDB" id="A0A6P1P2M1"/>
<dbReference type="GO" id="GO:0016787">
    <property type="term" value="F:hydrolase activity"/>
    <property type="evidence" value="ECO:0007669"/>
    <property type="project" value="UniProtKB-KW"/>
</dbReference>
<accession>A0A6P1P2M1</accession>
<evidence type="ECO:0000259" key="1">
    <source>
        <dbReference type="Pfam" id="PF00561"/>
    </source>
</evidence>
<dbReference type="InterPro" id="IPR000073">
    <property type="entry name" value="AB_hydrolase_1"/>
</dbReference>
<dbReference type="GO" id="GO:0016020">
    <property type="term" value="C:membrane"/>
    <property type="evidence" value="ECO:0007669"/>
    <property type="project" value="TreeGrafter"/>
</dbReference>
<evidence type="ECO:0000313" key="3">
    <source>
        <dbReference type="Proteomes" id="UP000464214"/>
    </source>
</evidence>
<dbReference type="InterPro" id="IPR050266">
    <property type="entry name" value="AB_hydrolase_sf"/>
</dbReference>
<feature type="domain" description="AB hydrolase-1" evidence="1">
    <location>
        <begin position="15"/>
        <end position="242"/>
    </location>
</feature>
<dbReference type="RefSeq" id="WP_160693251.1">
    <property type="nucleotide sequence ID" value="NZ_CP047897.1"/>
</dbReference>
<dbReference type="Proteomes" id="UP000464214">
    <property type="component" value="Chromosome"/>
</dbReference>
<gene>
    <name evidence="2" type="ORF">GU926_14855</name>
</gene>
<dbReference type="Pfam" id="PF00561">
    <property type="entry name" value="Abhydrolase_1"/>
    <property type="match status" value="1"/>
</dbReference>
<reference evidence="2 3" key="1">
    <citation type="submission" date="2020-01" db="EMBL/GenBank/DDBJ databases">
        <authorList>
            <person name="Kim M."/>
        </authorList>
    </citation>
    <scope>NUCLEOTIDE SEQUENCE [LARGE SCALE GENOMIC DNA]</scope>
    <source>
        <strain evidence="2 3">BT10</strain>
    </source>
</reference>